<reference key="1">
    <citation type="submission" date="2010-11" db="EMBL/GenBank/DDBJ databases">
        <title>The complete sequence of chromosome of Isophaera pallida ATCC 43644.</title>
        <authorList>
            <consortium name="US DOE Joint Genome Institute (JGI-PGF)"/>
            <person name="Lucas S."/>
            <person name="Copeland A."/>
            <person name="Lapidus A."/>
            <person name="Bruce D."/>
            <person name="Goodwin L."/>
            <person name="Pitluck S."/>
            <person name="Kyrpides N."/>
            <person name="Mavromatis K."/>
            <person name="Pagani I."/>
            <person name="Ivanova N."/>
            <person name="Saunders E."/>
            <person name="Brettin T."/>
            <person name="Detter J.C."/>
            <person name="Han C."/>
            <person name="Tapia R."/>
            <person name="Land M."/>
            <person name="Hauser L."/>
            <person name="Markowitz V."/>
            <person name="Cheng J.-F."/>
            <person name="Hugenholtz P."/>
            <person name="Woyke T."/>
            <person name="Wu D."/>
            <person name="Eisen J.A."/>
        </authorList>
    </citation>
    <scope>NUCLEOTIDE SEQUENCE</scope>
    <source>
        <strain>ATCC 43644</strain>
    </source>
</reference>
<dbReference type="AlphaFoldDB" id="E8QZE8"/>
<reference evidence="2 3" key="2">
    <citation type="journal article" date="2011" name="Stand. Genomic Sci.">
        <title>Complete genome sequence of Isosphaera pallida type strain (IS1B).</title>
        <authorList>
            <consortium name="US DOE Joint Genome Institute (JGI-PGF)"/>
            <person name="Goker M."/>
            <person name="Cleland D."/>
            <person name="Saunders E."/>
            <person name="Lapidus A."/>
            <person name="Nolan M."/>
            <person name="Lucas S."/>
            <person name="Hammon N."/>
            <person name="Deshpande S."/>
            <person name="Cheng J.F."/>
            <person name="Tapia R."/>
            <person name="Han C."/>
            <person name="Goodwin L."/>
            <person name="Pitluck S."/>
            <person name="Liolios K."/>
            <person name="Pagani I."/>
            <person name="Ivanova N."/>
            <person name="Mavromatis K."/>
            <person name="Pati A."/>
            <person name="Chen A."/>
            <person name="Palaniappan K."/>
            <person name="Land M."/>
            <person name="Hauser L."/>
            <person name="Chang Y.J."/>
            <person name="Jeffries C.D."/>
            <person name="Detter J.C."/>
            <person name="Beck B."/>
            <person name="Woyke T."/>
            <person name="Bristow J."/>
            <person name="Eisen J.A."/>
            <person name="Markowitz V."/>
            <person name="Hugenholtz P."/>
            <person name="Kyrpides N.C."/>
            <person name="Klenk H.P."/>
        </authorList>
    </citation>
    <scope>NUCLEOTIDE SEQUENCE [LARGE SCALE GENOMIC DNA]</scope>
    <source>
        <strain evidence="3">ATCC 43644 / DSM 9630 / IS1B</strain>
    </source>
</reference>
<dbReference type="RefSeq" id="WP_013563364.1">
    <property type="nucleotide sequence ID" value="NC_014962.1"/>
</dbReference>
<dbReference type="Proteomes" id="UP000008631">
    <property type="component" value="Chromosome"/>
</dbReference>
<dbReference type="HOGENOM" id="CLU_610812_0_0_0"/>
<protein>
    <submittedName>
        <fullName evidence="2">Uncharacterized protein</fullName>
    </submittedName>
</protein>
<feature type="compositionally biased region" description="Polar residues" evidence="1">
    <location>
        <begin position="74"/>
        <end position="87"/>
    </location>
</feature>
<evidence type="ECO:0000313" key="3">
    <source>
        <dbReference type="Proteomes" id="UP000008631"/>
    </source>
</evidence>
<dbReference type="OrthoDB" id="273064at2"/>
<evidence type="ECO:0000313" key="2">
    <source>
        <dbReference type="EMBL" id="ADV61075.1"/>
    </source>
</evidence>
<feature type="compositionally biased region" description="Polar residues" evidence="1">
    <location>
        <begin position="95"/>
        <end position="106"/>
    </location>
</feature>
<evidence type="ECO:0000256" key="1">
    <source>
        <dbReference type="SAM" id="MobiDB-lite"/>
    </source>
</evidence>
<dbReference type="InParanoid" id="E8QZE8"/>
<accession>E8QZE8</accession>
<dbReference type="EMBL" id="CP002353">
    <property type="protein sequence ID" value="ADV61075.1"/>
    <property type="molecule type" value="Genomic_DNA"/>
</dbReference>
<feature type="region of interest" description="Disordered" evidence="1">
    <location>
        <begin position="151"/>
        <end position="171"/>
    </location>
</feature>
<gene>
    <name evidence="2" type="ordered locus">Isop_0480</name>
</gene>
<sequence length="448" mass="47913">MMVKRGVQSGSRVAAATWATLMLAGWSGGGTIPAARADALGWADGIWMVRTSWQAIREGSSPTASDAFEPDSVSAETTPSGNSSSPGAVSRPVVTWSQNRPTTTVPTRFNAEAPATAPRAFAFRQPEIVPPEPIVVPTHFYSLPHRLPVPSPPPSLTSAPTNPGPSFSSTTNLLRRSDYDAFINFSSGPYAFADSLTVGTPGPWYQSPAITRFFQGQPPDPATQRQLIDQILSKVEGVYTRSFERYAPEGVSVPELELTINPNDFTRRSLSVVSGASYGPIPSAVGIAHTGFHGFTFVDKFTQPQTLDELITALSNNIAHELMHVFGVDHHDTTGLYLDSGITSWEVITDPEAVFGPEAVADLLSRDFRSVSHRPGVRLGQEIGDRPSCALGNTCSLHGGGWTEILPQDAVQAQILAAPVPEPHAVLVWTLSGGALAILAARRRTNRA</sequence>
<proteinExistence type="predicted"/>
<keyword evidence="3" id="KW-1185">Reference proteome</keyword>
<organism evidence="2 3">
    <name type="scientific">Isosphaera pallida (strain ATCC 43644 / DSM 9630 / IS1B)</name>
    <dbReference type="NCBI Taxonomy" id="575540"/>
    <lineage>
        <taxon>Bacteria</taxon>
        <taxon>Pseudomonadati</taxon>
        <taxon>Planctomycetota</taxon>
        <taxon>Planctomycetia</taxon>
        <taxon>Isosphaerales</taxon>
        <taxon>Isosphaeraceae</taxon>
        <taxon>Isosphaera</taxon>
    </lineage>
</organism>
<name>E8QZE8_ISOPI</name>
<dbReference type="KEGG" id="ipa:Isop_0480"/>
<feature type="region of interest" description="Disordered" evidence="1">
    <location>
        <begin position="58"/>
        <end position="106"/>
    </location>
</feature>
<dbReference type="eggNOG" id="ENOG5033WK9">
    <property type="taxonomic scope" value="Bacteria"/>
</dbReference>